<feature type="transmembrane region" description="Helical" evidence="1">
    <location>
        <begin position="231"/>
        <end position="250"/>
    </location>
</feature>
<reference evidence="3 4" key="1">
    <citation type="submission" date="2016-11" db="EMBL/GenBank/DDBJ databases">
        <title>Genome sequence of Sphingomonas jeddahensis G39.</title>
        <authorList>
            <person name="Poehlein A."/>
            <person name="Wuebbeler J.H."/>
            <person name="Steinbuechel A."/>
            <person name="Daniel R."/>
        </authorList>
    </citation>
    <scope>NUCLEOTIDE SEQUENCE [LARGE SCALE GENOMIC DNA]</scope>
    <source>
        <strain evidence="3 4">G39</strain>
    </source>
</reference>
<sequence length="418" mass="45346">MTAQAPTDRIATIDVVRGVAVLGILLPNIVAFAMPSYAYLDPTVYGGAEGANWWAWAVTFVVADGKMRGLFTLLFGASTVLIAERAAAGGGRPVFVHYARMISLLAIGMVHAYLIWSGDILVLYAICGAVAFVAWRWDVSRLLAIAALLMVAQLASGVMDHSAARYFEARATAADAASDVREKWATYQAGIADVHRKASAEVAAFGEGWRKAASMRVSLTWDSHRNVLPRTIPETLALMLAGMALYRSGFFHGRWPRQQQRAVLLLGFGIGLPSYALVAWWISASGFDPITLLLTEPLHLVLLRPAVTLAYATATIWLVQSGALPRLAERLAAVGQMALSNYLGTSLICTYLFHGYGLGWFGALERWQLYPVVAAVWIAIICWSKPLLARFGQGPAEWAWRAASARIAALMRRAAPLG</sequence>
<gene>
    <name evidence="3" type="ORF">SPHI_18170</name>
</gene>
<name>A0A1V2ET94_9SPHN</name>
<dbReference type="Proteomes" id="UP000188729">
    <property type="component" value="Unassembled WGS sequence"/>
</dbReference>
<keyword evidence="1" id="KW-1133">Transmembrane helix</keyword>
<feature type="transmembrane region" description="Helical" evidence="1">
    <location>
        <begin position="339"/>
        <end position="361"/>
    </location>
</feature>
<dbReference type="EMBL" id="MPSB01000007">
    <property type="protein sequence ID" value="ONF95891.1"/>
    <property type="molecule type" value="Genomic_DNA"/>
</dbReference>
<dbReference type="PANTHER" id="PTHR30590:SF2">
    <property type="entry name" value="INNER MEMBRANE PROTEIN"/>
    <property type="match status" value="1"/>
</dbReference>
<dbReference type="Pfam" id="PF04235">
    <property type="entry name" value="DUF418"/>
    <property type="match status" value="1"/>
</dbReference>
<feature type="transmembrane region" description="Helical" evidence="1">
    <location>
        <begin position="120"/>
        <end position="137"/>
    </location>
</feature>
<dbReference type="RefSeq" id="WP_083719913.1">
    <property type="nucleotide sequence ID" value="NZ_MPSB01000007.1"/>
</dbReference>
<feature type="transmembrane region" description="Helical" evidence="1">
    <location>
        <begin position="302"/>
        <end position="319"/>
    </location>
</feature>
<dbReference type="InterPro" id="IPR007349">
    <property type="entry name" value="DUF418"/>
</dbReference>
<evidence type="ECO:0000256" key="1">
    <source>
        <dbReference type="SAM" id="Phobius"/>
    </source>
</evidence>
<evidence type="ECO:0000259" key="2">
    <source>
        <dbReference type="Pfam" id="PF04235"/>
    </source>
</evidence>
<comment type="caution">
    <text evidence="3">The sequence shown here is derived from an EMBL/GenBank/DDBJ whole genome shotgun (WGS) entry which is preliminary data.</text>
</comment>
<proteinExistence type="predicted"/>
<organism evidence="3 4">
    <name type="scientific">Sphingomonas jeddahensis</name>
    <dbReference type="NCBI Taxonomy" id="1915074"/>
    <lineage>
        <taxon>Bacteria</taxon>
        <taxon>Pseudomonadati</taxon>
        <taxon>Pseudomonadota</taxon>
        <taxon>Alphaproteobacteria</taxon>
        <taxon>Sphingomonadales</taxon>
        <taxon>Sphingomonadaceae</taxon>
        <taxon>Sphingomonas</taxon>
    </lineage>
</organism>
<keyword evidence="4" id="KW-1185">Reference proteome</keyword>
<evidence type="ECO:0000313" key="4">
    <source>
        <dbReference type="Proteomes" id="UP000188729"/>
    </source>
</evidence>
<keyword evidence="1" id="KW-0812">Transmembrane</keyword>
<feature type="transmembrane region" description="Helical" evidence="1">
    <location>
        <begin position="262"/>
        <end position="282"/>
    </location>
</feature>
<dbReference type="STRING" id="1915074.SPHI_18170"/>
<dbReference type="PANTHER" id="PTHR30590">
    <property type="entry name" value="INNER MEMBRANE PROTEIN"/>
    <property type="match status" value="1"/>
</dbReference>
<dbReference type="OrthoDB" id="9807744at2"/>
<feature type="domain" description="DUF418" evidence="2">
    <location>
        <begin position="245"/>
        <end position="404"/>
    </location>
</feature>
<dbReference type="AlphaFoldDB" id="A0A1V2ET94"/>
<feature type="transmembrane region" description="Helical" evidence="1">
    <location>
        <begin position="142"/>
        <end position="159"/>
    </location>
</feature>
<keyword evidence="1" id="KW-0472">Membrane</keyword>
<feature type="transmembrane region" description="Helical" evidence="1">
    <location>
        <begin position="12"/>
        <end position="33"/>
    </location>
</feature>
<evidence type="ECO:0000313" key="3">
    <source>
        <dbReference type="EMBL" id="ONF95891.1"/>
    </source>
</evidence>
<dbReference type="InterPro" id="IPR052529">
    <property type="entry name" value="Bact_Transport_Assoc"/>
</dbReference>
<accession>A0A1V2ET94</accession>
<protein>
    <recommendedName>
        <fullName evidence="2">DUF418 domain-containing protein</fullName>
    </recommendedName>
</protein>
<feature type="transmembrane region" description="Helical" evidence="1">
    <location>
        <begin position="367"/>
        <end position="384"/>
    </location>
</feature>